<keyword evidence="9" id="KW-1185">Reference proteome</keyword>
<reference evidence="8" key="2">
    <citation type="journal article" date="2008" name="Genome Biol.">
        <title>Improved genome assembly and evidence-based global gene model set for the chordate Ciona intestinalis: new insight into intron and operon populations.</title>
        <authorList>
            <person name="Satou Y."/>
            <person name="Mineta K."/>
            <person name="Ogasawara M."/>
            <person name="Sasakura Y."/>
            <person name="Shoguchi E."/>
            <person name="Ueno K."/>
            <person name="Yamada L."/>
            <person name="Matsumoto J."/>
            <person name="Wasserscheid J."/>
            <person name="Dewar K."/>
            <person name="Wiley G.B."/>
            <person name="Macmil S.L."/>
            <person name="Roe B.A."/>
            <person name="Zeller R.W."/>
            <person name="Hastings K.E."/>
            <person name="Lemaire P."/>
            <person name="Lindquist E."/>
            <person name="Endo T."/>
            <person name="Hotta K."/>
            <person name="Inaba K."/>
        </authorList>
    </citation>
    <scope>NUCLEOTIDE SEQUENCE [LARGE SCALE GENOMIC DNA]</scope>
    <source>
        <strain evidence="8">wild type</strain>
    </source>
</reference>
<dbReference type="SUPFAM" id="SSF81631">
    <property type="entry name" value="PAP/OAS1 substrate-binding domain"/>
    <property type="match status" value="1"/>
</dbReference>
<evidence type="ECO:0000256" key="4">
    <source>
        <dbReference type="ARBA" id="ARBA00022723"/>
    </source>
</evidence>
<evidence type="ECO:0000313" key="8">
    <source>
        <dbReference type="Ensembl" id="ENSCINP00000019590.3"/>
    </source>
</evidence>
<evidence type="ECO:0000256" key="5">
    <source>
        <dbReference type="ARBA" id="ARBA00022842"/>
    </source>
</evidence>
<comment type="cofactor">
    <cofactor evidence="2">
        <name>Mg(2+)</name>
        <dbReference type="ChEBI" id="CHEBI:18420"/>
    </cofactor>
</comment>
<dbReference type="GeneTree" id="ENSGT00940000168727"/>
<gene>
    <name evidence="8" type="primary">LOC104265690</name>
</gene>
<dbReference type="AlphaFoldDB" id="A0A1W5B570"/>
<accession>F6ZTY6</accession>
<dbReference type="GO" id="GO:0031123">
    <property type="term" value="P:RNA 3'-end processing"/>
    <property type="evidence" value="ECO:0000318"/>
    <property type="project" value="GO_Central"/>
</dbReference>
<dbReference type="GO" id="GO:0050265">
    <property type="term" value="F:RNA uridylyltransferase activity"/>
    <property type="evidence" value="ECO:0000318"/>
    <property type="project" value="GO_Central"/>
</dbReference>
<dbReference type="PANTHER" id="PTHR12271">
    <property type="entry name" value="POLY A POLYMERASE CID PAP -RELATED"/>
    <property type="match status" value="1"/>
</dbReference>
<dbReference type="eggNOG" id="KOG2277">
    <property type="taxonomic scope" value="Eukaryota"/>
</dbReference>
<proteinExistence type="predicted"/>
<dbReference type="InterPro" id="IPR002058">
    <property type="entry name" value="PAP_assoc"/>
</dbReference>
<evidence type="ECO:0000259" key="6">
    <source>
        <dbReference type="Pfam" id="PF03828"/>
    </source>
</evidence>
<dbReference type="Gene3D" id="3.30.460.10">
    <property type="entry name" value="Beta Polymerase, domain 2"/>
    <property type="match status" value="1"/>
</dbReference>
<feature type="domain" description="Poly(A) RNA polymerase mitochondrial-like central palm" evidence="7">
    <location>
        <begin position="55"/>
        <end position="189"/>
    </location>
</feature>
<dbReference type="CDD" id="cd05402">
    <property type="entry name" value="NT_PAP_TUTase"/>
    <property type="match status" value="1"/>
</dbReference>
<sequence>MPSVSHLLCRFSSGSYPKIIYLQSAAISLKCKLSDNHKEVVETFEGKENCDALNELCLRYYKKVALSRAHYINRQMIFQNIKKYLKKTFHPSLTLKLFGSSVNGFGSKDSDVDVCLSNLPNTKQNKQRKHFEQIVRCLKKCKQFNDVEYIHSRVPIIKCIHKKSSLHFEFSLNNEWPIYNSKLLHRYSKIDERCLVLVHLIKYLVKQCNVVGPFHGYMSSYAYTIMVLFYLQQIDTPVLPVLQELKANDTKAQVQMVDGYSTYYFKQSNQELKSIWPKFNQNRMSCGELWMGMLHFYTNTDDFINGNCVITIRQHGFLSSKEKIYQQYPSLSRLWHKGRFRIEDPFELHRNLGSSLNSKTLPLIVKVFKESLKRCQSLTHEICEEEDWSPTLLLPTNRISSL</sequence>
<name>A0A1W5B570_CIOIN</name>
<accession>A0A1W5B570</accession>
<dbReference type="FunCoup" id="A0A1W5B570">
    <property type="interactions" value="17"/>
</dbReference>
<reference evidence="8" key="3">
    <citation type="submission" date="2025-08" db="UniProtKB">
        <authorList>
            <consortium name="Ensembl"/>
        </authorList>
    </citation>
    <scope>IDENTIFICATION</scope>
</reference>
<evidence type="ECO:0000256" key="2">
    <source>
        <dbReference type="ARBA" id="ARBA00001946"/>
    </source>
</evidence>
<dbReference type="PANTHER" id="PTHR12271:SF66">
    <property type="entry name" value="TERMINAL URIDYLYLTRANSFERASE TAILOR"/>
    <property type="match status" value="1"/>
</dbReference>
<dbReference type="RefSeq" id="XP_018667665.1">
    <property type="nucleotide sequence ID" value="XM_018812120.2"/>
</dbReference>
<dbReference type="OrthoDB" id="407432at2759"/>
<dbReference type="GO" id="GO:0046872">
    <property type="term" value="F:metal ion binding"/>
    <property type="evidence" value="ECO:0007669"/>
    <property type="project" value="UniProtKB-KW"/>
</dbReference>
<dbReference type="InterPro" id="IPR054708">
    <property type="entry name" value="MTPAP-like_central"/>
</dbReference>
<dbReference type="Proteomes" id="UP000008144">
    <property type="component" value="Chromosome 5"/>
</dbReference>
<dbReference type="Gene3D" id="1.10.1410.10">
    <property type="match status" value="1"/>
</dbReference>
<dbReference type="Ensembl" id="ENSCINT00000019590.3">
    <property type="protein sequence ID" value="ENSCINP00000019590.3"/>
    <property type="gene ID" value="ENSCING00000009638.3"/>
</dbReference>
<dbReference type="Pfam" id="PF03828">
    <property type="entry name" value="PAP_assoc"/>
    <property type="match status" value="1"/>
</dbReference>
<comment type="cofactor">
    <cofactor evidence="1">
        <name>Mn(2+)</name>
        <dbReference type="ChEBI" id="CHEBI:29035"/>
    </cofactor>
</comment>
<keyword evidence="4" id="KW-0479">Metal-binding</keyword>
<dbReference type="InterPro" id="IPR043519">
    <property type="entry name" value="NT_sf"/>
</dbReference>
<feature type="domain" description="PAP-associated" evidence="6">
    <location>
        <begin position="287"/>
        <end position="349"/>
    </location>
</feature>
<reference evidence="8" key="4">
    <citation type="submission" date="2025-09" db="UniProtKB">
        <authorList>
            <consortium name="Ensembl"/>
        </authorList>
    </citation>
    <scope>IDENTIFICATION</scope>
</reference>
<dbReference type="EMBL" id="EAAA01002072">
    <property type="status" value="NOT_ANNOTATED_CDS"/>
    <property type="molecule type" value="Genomic_DNA"/>
</dbReference>
<dbReference type="KEGG" id="cin:104265690"/>
<evidence type="ECO:0000256" key="1">
    <source>
        <dbReference type="ARBA" id="ARBA00001936"/>
    </source>
</evidence>
<dbReference type="SUPFAM" id="SSF81301">
    <property type="entry name" value="Nucleotidyltransferase"/>
    <property type="match status" value="1"/>
</dbReference>
<reference evidence="9" key="1">
    <citation type="journal article" date="2002" name="Science">
        <title>The draft genome of Ciona intestinalis: insights into chordate and vertebrate origins.</title>
        <authorList>
            <person name="Dehal P."/>
            <person name="Satou Y."/>
            <person name="Campbell R.K."/>
            <person name="Chapman J."/>
            <person name="Degnan B."/>
            <person name="De Tomaso A."/>
            <person name="Davidson B."/>
            <person name="Di Gregorio A."/>
            <person name="Gelpke M."/>
            <person name="Goodstein D.M."/>
            <person name="Harafuji N."/>
            <person name="Hastings K.E."/>
            <person name="Ho I."/>
            <person name="Hotta K."/>
            <person name="Huang W."/>
            <person name="Kawashima T."/>
            <person name="Lemaire P."/>
            <person name="Martinez D."/>
            <person name="Meinertzhagen I.A."/>
            <person name="Necula S."/>
            <person name="Nonaka M."/>
            <person name="Putnam N."/>
            <person name="Rash S."/>
            <person name="Saiga H."/>
            <person name="Satake M."/>
            <person name="Terry A."/>
            <person name="Yamada L."/>
            <person name="Wang H.G."/>
            <person name="Awazu S."/>
            <person name="Azumi K."/>
            <person name="Boore J."/>
            <person name="Branno M."/>
            <person name="Chin-Bow S."/>
            <person name="DeSantis R."/>
            <person name="Doyle S."/>
            <person name="Francino P."/>
            <person name="Keys D.N."/>
            <person name="Haga S."/>
            <person name="Hayashi H."/>
            <person name="Hino K."/>
            <person name="Imai K.S."/>
            <person name="Inaba K."/>
            <person name="Kano S."/>
            <person name="Kobayashi K."/>
            <person name="Kobayashi M."/>
            <person name="Lee B.I."/>
            <person name="Makabe K.W."/>
            <person name="Manohar C."/>
            <person name="Matassi G."/>
            <person name="Medina M."/>
            <person name="Mochizuki Y."/>
            <person name="Mount S."/>
            <person name="Morishita T."/>
            <person name="Miura S."/>
            <person name="Nakayama A."/>
            <person name="Nishizaka S."/>
            <person name="Nomoto H."/>
            <person name="Ohta F."/>
            <person name="Oishi K."/>
            <person name="Rigoutsos I."/>
            <person name="Sano M."/>
            <person name="Sasaki A."/>
            <person name="Sasakura Y."/>
            <person name="Shoguchi E."/>
            <person name="Shin-i T."/>
            <person name="Spagnuolo A."/>
            <person name="Stainier D."/>
            <person name="Suzuki M.M."/>
            <person name="Tassy O."/>
            <person name="Takatori N."/>
            <person name="Tokuoka M."/>
            <person name="Yagi K."/>
            <person name="Yoshizaki F."/>
            <person name="Wada S."/>
            <person name="Zhang C."/>
            <person name="Hyatt P.D."/>
            <person name="Larimer F."/>
            <person name="Detter C."/>
            <person name="Doggett N."/>
            <person name="Glavina T."/>
            <person name="Hawkins T."/>
            <person name="Richardson P."/>
            <person name="Lucas S."/>
            <person name="Kohara Y."/>
            <person name="Levine M."/>
            <person name="Satoh N."/>
            <person name="Rokhsar D.S."/>
        </authorList>
    </citation>
    <scope>NUCLEOTIDE SEQUENCE [LARGE SCALE GENOMIC DNA]</scope>
</reference>
<organism evidence="8 9">
    <name type="scientific">Ciona intestinalis</name>
    <name type="common">Transparent sea squirt</name>
    <name type="synonym">Ascidia intestinalis</name>
    <dbReference type="NCBI Taxonomy" id="7719"/>
    <lineage>
        <taxon>Eukaryota</taxon>
        <taxon>Metazoa</taxon>
        <taxon>Chordata</taxon>
        <taxon>Tunicata</taxon>
        <taxon>Ascidiacea</taxon>
        <taxon>Phlebobranchia</taxon>
        <taxon>Cionidae</taxon>
        <taxon>Ciona</taxon>
    </lineage>
</organism>
<evidence type="ECO:0000313" key="9">
    <source>
        <dbReference type="Proteomes" id="UP000008144"/>
    </source>
</evidence>
<keyword evidence="3" id="KW-0808">Transferase</keyword>
<evidence type="ECO:0000256" key="3">
    <source>
        <dbReference type="ARBA" id="ARBA00022679"/>
    </source>
</evidence>
<dbReference type="GeneID" id="104265690"/>
<dbReference type="InParanoid" id="A0A1W5B570"/>
<dbReference type="Pfam" id="PF22600">
    <property type="entry name" value="MTPAP-like_central"/>
    <property type="match status" value="1"/>
</dbReference>
<protein>
    <submittedName>
        <fullName evidence="8">Terminal uridylyltransferase 7-like</fullName>
    </submittedName>
</protein>
<dbReference type="OMA" id="HWARARK"/>
<evidence type="ECO:0000259" key="7">
    <source>
        <dbReference type="Pfam" id="PF22600"/>
    </source>
</evidence>
<keyword evidence="5" id="KW-0460">Magnesium</keyword>